<name>E9D656_COCPS</name>
<keyword evidence="3" id="KW-1185">Reference proteome</keyword>
<proteinExistence type="predicted"/>
<dbReference type="VEuPathDB" id="FungiDB:CPSG_05086"/>
<dbReference type="EMBL" id="GL636492">
    <property type="protein sequence ID" value="EFW18401.1"/>
    <property type="molecule type" value="Genomic_DNA"/>
</dbReference>
<reference evidence="3" key="1">
    <citation type="journal article" date="2010" name="Genome Res.">
        <title>Population genomic sequencing of Coccidioides fungi reveals recent hybridization and transposon control.</title>
        <authorList>
            <person name="Neafsey D.E."/>
            <person name="Barker B.M."/>
            <person name="Sharpton T.J."/>
            <person name="Stajich J.E."/>
            <person name="Park D.J."/>
            <person name="Whiston E."/>
            <person name="Hung C.-Y."/>
            <person name="McMahan C."/>
            <person name="White J."/>
            <person name="Sykes S."/>
            <person name="Heiman D."/>
            <person name="Young S."/>
            <person name="Zeng Q."/>
            <person name="Abouelleil A."/>
            <person name="Aftuck L."/>
            <person name="Bessette D."/>
            <person name="Brown A."/>
            <person name="FitzGerald M."/>
            <person name="Lui A."/>
            <person name="Macdonald J.P."/>
            <person name="Priest M."/>
            <person name="Orbach M.J."/>
            <person name="Galgiani J.N."/>
            <person name="Kirkland T.N."/>
            <person name="Cole G.T."/>
            <person name="Birren B.W."/>
            <person name="Henn M.R."/>
            <person name="Taylor J.W."/>
            <person name="Rounsley S.D."/>
        </authorList>
    </citation>
    <scope>NUCLEOTIDE SEQUENCE [LARGE SCALE GENOMIC DNA]</scope>
    <source>
        <strain evidence="3">RMSCC 757 / Silveira</strain>
    </source>
</reference>
<keyword evidence="1" id="KW-0812">Transmembrane</keyword>
<organism evidence="3">
    <name type="scientific">Coccidioides posadasii (strain RMSCC 757 / Silveira)</name>
    <name type="common">Valley fever fungus</name>
    <dbReference type="NCBI Taxonomy" id="443226"/>
    <lineage>
        <taxon>Eukaryota</taxon>
        <taxon>Fungi</taxon>
        <taxon>Dikarya</taxon>
        <taxon>Ascomycota</taxon>
        <taxon>Pezizomycotina</taxon>
        <taxon>Eurotiomycetes</taxon>
        <taxon>Eurotiomycetidae</taxon>
        <taxon>Onygenales</taxon>
        <taxon>Onygenaceae</taxon>
        <taxon>Coccidioides</taxon>
    </lineage>
</organism>
<evidence type="ECO:0000313" key="2">
    <source>
        <dbReference type="EMBL" id="EFW18401.1"/>
    </source>
</evidence>
<evidence type="ECO:0000256" key="1">
    <source>
        <dbReference type="SAM" id="Phobius"/>
    </source>
</evidence>
<reference evidence="3" key="2">
    <citation type="submission" date="2010-03" db="EMBL/GenBank/DDBJ databases">
        <title>The genome sequence of Coccidioides posadasii strain Silveira.</title>
        <authorList>
            <consortium name="The Broad Institute Genome Sequencing Center for Infectious Disease"/>
            <person name="Neafsey D."/>
            <person name="Orbach M."/>
            <person name="Henn M.R."/>
            <person name="Cole G.T."/>
            <person name="Galgiani J."/>
            <person name="Gardner M.J."/>
            <person name="Kirkland T.N."/>
            <person name="Taylor J.W."/>
            <person name="Young S.K."/>
            <person name="Zeng Q."/>
            <person name="Koehrsen M."/>
            <person name="Alvarado L."/>
            <person name="Berlin A."/>
            <person name="Borenstein D."/>
            <person name="Chapman S.B."/>
            <person name="Chen Z."/>
            <person name="Engels R."/>
            <person name="Freedman E."/>
            <person name="Gellesch M."/>
            <person name="Goldberg J."/>
            <person name="Griggs A."/>
            <person name="Gujja S."/>
            <person name="Heilman E."/>
            <person name="Heiman D."/>
            <person name="Howarth C."/>
            <person name="Jen D."/>
            <person name="Larson L."/>
            <person name="Mehta T."/>
            <person name="Neiman D."/>
            <person name="Park D."/>
            <person name="Pearson M."/>
            <person name="Richards J."/>
            <person name="Roberts A."/>
            <person name="Saif S."/>
            <person name="Shea T."/>
            <person name="Shenoy N."/>
            <person name="Sisk P."/>
            <person name="Stolte C."/>
            <person name="Sykes S."/>
            <person name="Walk T."/>
            <person name="White J."/>
            <person name="Yandava C."/>
            <person name="Haas B."/>
            <person name="Nusbaum C."/>
            <person name="Birren B."/>
        </authorList>
    </citation>
    <scope>NUCLEOTIDE SEQUENCE [LARGE SCALE GENOMIC DNA]</scope>
    <source>
        <strain evidence="3">RMSCC 757 / Silveira</strain>
    </source>
</reference>
<gene>
    <name evidence="2" type="ORF">CPSG_05086</name>
</gene>
<keyword evidence="1" id="KW-0472">Membrane</keyword>
<dbReference type="Proteomes" id="UP000002497">
    <property type="component" value="Unassembled WGS sequence"/>
</dbReference>
<feature type="transmembrane region" description="Helical" evidence="1">
    <location>
        <begin position="57"/>
        <end position="79"/>
    </location>
</feature>
<evidence type="ECO:0000313" key="3">
    <source>
        <dbReference type="Proteomes" id="UP000002497"/>
    </source>
</evidence>
<keyword evidence="1" id="KW-1133">Transmembrane helix</keyword>
<dbReference type="HOGENOM" id="CLU_2120879_0_0_1"/>
<protein>
    <submittedName>
        <fullName evidence="2">Uncharacterized protein</fullName>
    </submittedName>
</protein>
<dbReference type="AlphaFoldDB" id="E9D656"/>
<accession>E9D656</accession>
<sequence>MKPSFCLHASLVEISFPETHQWVLSVAAALLRRAACSGPALKSSHQRQPGAISRWPLCVFFFFLFFLFPMDAVSVLVGISSDIIHPYTFLIHACGTDRSMDIFLQVNLYFYLHF</sequence>